<evidence type="ECO:0000256" key="2">
    <source>
        <dbReference type="ARBA" id="ARBA00022737"/>
    </source>
</evidence>
<dbReference type="InterPro" id="IPR001680">
    <property type="entry name" value="WD40_rpt"/>
</dbReference>
<feature type="repeat" description="WD" evidence="3">
    <location>
        <begin position="909"/>
        <end position="950"/>
    </location>
</feature>
<dbReference type="InterPro" id="IPR027417">
    <property type="entry name" value="P-loop_NTPase"/>
</dbReference>
<dbReference type="PROSITE" id="PS50837">
    <property type="entry name" value="NACHT"/>
    <property type="match status" value="1"/>
</dbReference>
<feature type="repeat" description="WD" evidence="3">
    <location>
        <begin position="866"/>
        <end position="907"/>
    </location>
</feature>
<dbReference type="InterPro" id="IPR007111">
    <property type="entry name" value="NACHT_NTPase"/>
</dbReference>
<dbReference type="InterPro" id="IPR020472">
    <property type="entry name" value="WD40_PAC1"/>
</dbReference>
<feature type="repeat" description="WD" evidence="3">
    <location>
        <begin position="1040"/>
        <end position="1076"/>
    </location>
</feature>
<feature type="compositionally biased region" description="Polar residues" evidence="4">
    <location>
        <begin position="39"/>
        <end position="56"/>
    </location>
</feature>
<dbReference type="PROSITE" id="PS00678">
    <property type="entry name" value="WD_REPEATS_1"/>
    <property type="match status" value="2"/>
</dbReference>
<feature type="region of interest" description="Disordered" evidence="4">
    <location>
        <begin position="1"/>
        <end position="101"/>
    </location>
</feature>
<dbReference type="InterPro" id="IPR036322">
    <property type="entry name" value="WD40_repeat_dom_sf"/>
</dbReference>
<feature type="repeat" description="WD" evidence="3">
    <location>
        <begin position="1387"/>
        <end position="1428"/>
    </location>
</feature>
<dbReference type="CDD" id="cd00200">
    <property type="entry name" value="WD40"/>
    <property type="match status" value="2"/>
</dbReference>
<feature type="domain" description="NACHT" evidence="5">
    <location>
        <begin position="290"/>
        <end position="435"/>
    </location>
</feature>
<dbReference type="KEGG" id="rsx:RhiXN_08654"/>
<reference evidence="6" key="1">
    <citation type="submission" date="2020-05" db="EMBL/GenBank/DDBJ databases">
        <title>Evolutionary and genomic comparisons of hybrid uninucleate and nonhybrid Rhizoctonia fungi.</title>
        <authorList>
            <person name="Li C."/>
            <person name="Chen X."/>
        </authorList>
    </citation>
    <scope>NUCLEOTIDE SEQUENCE</scope>
    <source>
        <strain evidence="6">AG-1 IA</strain>
    </source>
</reference>
<name>A0A8H8P4E1_9AGAM</name>
<evidence type="ECO:0000259" key="5">
    <source>
        <dbReference type="PROSITE" id="PS50837"/>
    </source>
</evidence>
<dbReference type="InterPro" id="IPR050349">
    <property type="entry name" value="WD_LIS1/nudF_dynein_reg"/>
</dbReference>
<feature type="repeat" description="WD" evidence="3">
    <location>
        <begin position="1356"/>
        <end position="1378"/>
    </location>
</feature>
<dbReference type="PANTHER" id="PTHR44129">
    <property type="entry name" value="WD REPEAT-CONTAINING PROTEIN POP1"/>
    <property type="match status" value="1"/>
</dbReference>
<feature type="repeat" description="WD" evidence="3">
    <location>
        <begin position="1169"/>
        <end position="1210"/>
    </location>
</feature>
<evidence type="ECO:0000256" key="3">
    <source>
        <dbReference type="PROSITE-ProRule" id="PRU00221"/>
    </source>
</evidence>
<dbReference type="Pfam" id="PF00400">
    <property type="entry name" value="WD40"/>
    <property type="match status" value="13"/>
</dbReference>
<dbReference type="SUPFAM" id="SSF50978">
    <property type="entry name" value="WD40 repeat-like"/>
    <property type="match status" value="2"/>
</dbReference>
<dbReference type="SMART" id="SM00320">
    <property type="entry name" value="WD40"/>
    <property type="match status" value="14"/>
</dbReference>
<feature type="repeat" description="WD" evidence="3">
    <location>
        <begin position="1263"/>
        <end position="1291"/>
    </location>
</feature>
<dbReference type="PROSITE" id="PS50082">
    <property type="entry name" value="WD_REPEATS_2"/>
    <property type="match status" value="9"/>
</dbReference>
<dbReference type="Gene3D" id="3.40.50.300">
    <property type="entry name" value="P-loop containing nucleotide triphosphate hydrolases"/>
    <property type="match status" value="1"/>
</dbReference>
<gene>
    <name evidence="6" type="ORF">RhiXN_08654</name>
</gene>
<evidence type="ECO:0000256" key="1">
    <source>
        <dbReference type="ARBA" id="ARBA00022574"/>
    </source>
</evidence>
<dbReference type="InterPro" id="IPR056884">
    <property type="entry name" value="NPHP3-like_N"/>
</dbReference>
<dbReference type="RefSeq" id="XP_043183855.1">
    <property type="nucleotide sequence ID" value="XM_043328470.1"/>
</dbReference>
<dbReference type="Proteomes" id="UP000650533">
    <property type="component" value="Chromosome 10"/>
</dbReference>
<evidence type="ECO:0000313" key="6">
    <source>
        <dbReference type="EMBL" id="QRW23618.1"/>
    </source>
</evidence>
<accession>A0A8H8P4E1</accession>
<feature type="compositionally biased region" description="Polar residues" evidence="4">
    <location>
        <begin position="85"/>
        <end position="99"/>
    </location>
</feature>
<dbReference type="PROSITE" id="PS50294">
    <property type="entry name" value="WD_REPEATS_REGION"/>
    <property type="match status" value="8"/>
</dbReference>
<dbReference type="SUPFAM" id="SSF50998">
    <property type="entry name" value="Quinoprotein alcohol dehydrogenase-like"/>
    <property type="match status" value="1"/>
</dbReference>
<protein>
    <submittedName>
        <fullName evidence="6">Peptidase C14</fullName>
    </submittedName>
</protein>
<dbReference type="InterPro" id="IPR015943">
    <property type="entry name" value="WD40/YVTN_repeat-like_dom_sf"/>
</dbReference>
<proteinExistence type="predicted"/>
<dbReference type="GeneID" id="67030933"/>
<dbReference type="InterPro" id="IPR019775">
    <property type="entry name" value="WD40_repeat_CS"/>
</dbReference>
<feature type="repeat" description="WD" evidence="3">
    <location>
        <begin position="997"/>
        <end position="1038"/>
    </location>
</feature>
<evidence type="ECO:0000256" key="4">
    <source>
        <dbReference type="SAM" id="MobiDB-lite"/>
    </source>
</evidence>
<dbReference type="InterPro" id="IPR011047">
    <property type="entry name" value="Quinoprotein_ADH-like_sf"/>
</dbReference>
<organism evidence="6 7">
    <name type="scientific">Rhizoctonia solani</name>
    <dbReference type="NCBI Taxonomy" id="456999"/>
    <lineage>
        <taxon>Eukaryota</taxon>
        <taxon>Fungi</taxon>
        <taxon>Dikarya</taxon>
        <taxon>Basidiomycota</taxon>
        <taxon>Agaricomycotina</taxon>
        <taxon>Agaricomycetes</taxon>
        <taxon>Cantharellales</taxon>
        <taxon>Ceratobasidiaceae</taxon>
        <taxon>Rhizoctonia</taxon>
    </lineage>
</organism>
<dbReference type="EMBL" id="CP059667">
    <property type="protein sequence ID" value="QRW23618.1"/>
    <property type="molecule type" value="Genomic_DNA"/>
</dbReference>
<dbReference type="Pfam" id="PF24883">
    <property type="entry name" value="NPHP3_N"/>
    <property type="match status" value="1"/>
</dbReference>
<dbReference type="SUPFAM" id="SSF52540">
    <property type="entry name" value="P-loop containing nucleoside triphosphate hydrolases"/>
    <property type="match status" value="1"/>
</dbReference>
<keyword evidence="1 3" id="KW-0853">WD repeat</keyword>
<feature type="repeat" description="WD" evidence="3">
    <location>
        <begin position="1212"/>
        <end position="1253"/>
    </location>
</feature>
<evidence type="ECO:0000313" key="7">
    <source>
        <dbReference type="Proteomes" id="UP000650533"/>
    </source>
</evidence>
<dbReference type="PRINTS" id="PR00320">
    <property type="entry name" value="GPROTEINBRPT"/>
</dbReference>
<keyword evidence="2" id="KW-0677">Repeat</keyword>
<sequence>MSSTPGNKRGLLDPLVPMFAKRQKSRPPTPDPSSNTNNVDQSPDVSSEAPQIQPANTVPRDRMSTPPPAIADSIMGTPAPPLPQDPSNTTGSGVITAQKKSTDGPLLKRVGTALKAFRHGAGAFPPLQATIDDVISCFETLKIEPEYQREYDALLHELESLSETLVHHLQSSSSAHMSIVKQTDVIRKRRDQPPERKLTKAAQDDNEVLSAYRGIERAFRQLQTDAGLSVWSIVEKQAADSFLEKLAPSRLAAHNSTLATDVNRRSCTQHTRTRILLELDQWAADRQTPNIYWMSGMAGTGKTTIAYTFAESLKARGLLGASFFCTRASSECQDVGRIVPTIAYQLARYSMSFQSAVAKALEGDPDIGTRAITEQCERLIKEPLSRVKDNIPDGLVIVIDALDECSSANGVRTILDVLFKTAPEFPLKFFVTSRPEPDIRHRIEAQPDRARSICTLHDIEASLVQADIELYLRDELADTSVSETDMMRLANLSGKLFIYAATSIRYIRRKGTTVDHDRLDAILRSSSESISRHVGIDRLYTTILDAATAEFEEEPEEQDQMCRMLWTAVCTREPVNVDTLAALTGIKPSKANILLQSLYSVLHVSQTTSMITTLHASFPDFMFDEARSKRFYCDEAKHSQVLAQECFKVMEAQLRFNICGLESSFITDSEVQDLDARITRSISPTLSYVAHYWGGHVVKSEPCEAVQKGLEGFLSHRLLFWMEVLSLKRTLDKGISMLSALKAWLTGKSALPEIISSLNDSWIFMSKYAAGSVSQSTPHIYISALPFCHHSNSVRKQYWGRTQGLLHLQGSAIEESQTALLAQWSMNSPARCLAFCPDGSRLAVGFDDGTVCVLHGHNGAVALGPLKGHTDTVSHVAFSPDGSLLVSGSDDGTVLVRDAQTGNCIYDVIRGHESRVTSVCFSPNGKYLLSGSWDQTTRMWDSGNGSLIPNSIKRHPSSVICTAFSPDGKHIACGLASKECPIVVYDASTGESLPFPFDAHQSLVYSIAFSPNSNHLVTGHVSGELRVWSLHNGTATHSPPKVHNREITSIGFSPLGDKLVTGSYDRCVYIWDVENGYSNPCLLATHHDWVYSAAFSPDGTRIVSCSRDDIKMWNALHSTSSHTRKWKTPTDVVYSVAISPDGSRIAAAGEDKAIYMFNAHDGTPALEPLVAHVKEINSVAFSPDGRYLVSGGADNAICLWDSTTGKLLFVPLRGREGLVWSVLFSPDSRRMVSASHGWTVEMWDVGDGTLVPSDLIGRLEYKVDSVAFSPDGERIAFGCGDGRIRMWDLQTLVLVFDLPVLQHRNEDIDSLTFSPDGRFIVSHSFAGGIRVFDSHSCDFVLGPLGRSFDYGIPAVFSPDGDYIVLGSSGGSVRIWRVEGWAPAYEPLEGHQDFVCSLAYSPDGAYIVSASQDSTIRVWKAPGRRAISSSSQYDSSTSDQREPHAAIAGGMTIGDDGWARNRDSQLLFWVPSDMVVLFPRLRGVYTIAPEGILRVDYDQPLLLGEEWHRCYVG</sequence>
<dbReference type="Gene3D" id="2.130.10.10">
    <property type="entry name" value="YVTN repeat-like/Quinoprotein amine dehydrogenase"/>
    <property type="match status" value="4"/>
</dbReference>